<dbReference type="SMART" id="SM00382">
    <property type="entry name" value="AAA"/>
    <property type="match status" value="1"/>
</dbReference>
<evidence type="ECO:0000313" key="8">
    <source>
        <dbReference type="Proteomes" id="UP000253090"/>
    </source>
</evidence>
<dbReference type="GO" id="GO:0140359">
    <property type="term" value="F:ABC-type transporter activity"/>
    <property type="evidence" value="ECO:0007669"/>
    <property type="project" value="InterPro"/>
</dbReference>
<comment type="caution">
    <text evidence="7">The sequence shown here is derived from an EMBL/GenBank/DDBJ whole genome shotgun (WGS) entry which is preliminary data.</text>
</comment>
<evidence type="ECO:0000259" key="6">
    <source>
        <dbReference type="PROSITE" id="PS50893"/>
    </source>
</evidence>
<reference evidence="7 8" key="1">
    <citation type="submission" date="2018-07" db="EMBL/GenBank/DDBJ databases">
        <title>Genomic Encyclopedia of Type Strains, Phase III (KMG-III): the genomes of soil and plant-associated and newly described type strains.</title>
        <authorList>
            <person name="Whitman W."/>
        </authorList>
    </citation>
    <scope>NUCLEOTIDE SEQUENCE [LARGE SCALE GENOMIC DNA]</scope>
    <source>
        <strain evidence="7 8">CECT 8333</strain>
    </source>
</reference>
<dbReference type="Gene3D" id="2.70.50.60">
    <property type="entry name" value="abc- transporter (atp binding component) like domain"/>
    <property type="match status" value="1"/>
</dbReference>
<name>A0A369BBV6_9BACL</name>
<proteinExistence type="inferred from homology"/>
<dbReference type="InterPro" id="IPR050683">
    <property type="entry name" value="Bact_Polysacc_Export_ATP-bd"/>
</dbReference>
<evidence type="ECO:0000256" key="3">
    <source>
        <dbReference type="ARBA" id="ARBA00022741"/>
    </source>
</evidence>
<dbReference type="GO" id="GO:0016020">
    <property type="term" value="C:membrane"/>
    <property type="evidence" value="ECO:0007669"/>
    <property type="project" value="InterPro"/>
</dbReference>
<evidence type="ECO:0000256" key="2">
    <source>
        <dbReference type="ARBA" id="ARBA00022448"/>
    </source>
</evidence>
<protein>
    <submittedName>
        <fullName evidence="7">Teichoic acid transport system ATP-binding protein</fullName>
    </submittedName>
</protein>
<dbReference type="GO" id="GO:0016887">
    <property type="term" value="F:ATP hydrolysis activity"/>
    <property type="evidence" value="ECO:0007669"/>
    <property type="project" value="InterPro"/>
</dbReference>
<keyword evidence="8" id="KW-1185">Reference proteome</keyword>
<feature type="domain" description="ABC transporter" evidence="6">
    <location>
        <begin position="162"/>
        <end position="381"/>
    </location>
</feature>
<dbReference type="CDD" id="cd10147">
    <property type="entry name" value="Wzt_C-like"/>
    <property type="match status" value="1"/>
</dbReference>
<dbReference type="InterPro" id="IPR027417">
    <property type="entry name" value="P-loop_NTPase"/>
</dbReference>
<dbReference type="Proteomes" id="UP000253090">
    <property type="component" value="Unassembled WGS sequence"/>
</dbReference>
<dbReference type="InterPro" id="IPR003593">
    <property type="entry name" value="AAA+_ATPase"/>
</dbReference>
<dbReference type="PANTHER" id="PTHR46743:SF2">
    <property type="entry name" value="TEICHOIC ACIDS EXPORT ATP-BINDING PROTEIN TAGH"/>
    <property type="match status" value="1"/>
</dbReference>
<dbReference type="Pfam" id="PF00005">
    <property type="entry name" value="ABC_tran"/>
    <property type="match status" value="1"/>
</dbReference>
<dbReference type="InterPro" id="IPR029439">
    <property type="entry name" value="Wzt_C"/>
</dbReference>
<dbReference type="RefSeq" id="WP_114497177.1">
    <property type="nucleotide sequence ID" value="NZ_QPJW01000005.1"/>
</dbReference>
<dbReference type="AlphaFoldDB" id="A0A369BBV6"/>
<dbReference type="PANTHER" id="PTHR46743">
    <property type="entry name" value="TEICHOIC ACIDS EXPORT ATP-BINDING PROTEIN TAGH"/>
    <property type="match status" value="1"/>
</dbReference>
<dbReference type="Gene3D" id="3.40.50.300">
    <property type="entry name" value="P-loop containing nucleotide triphosphate hydrolases"/>
    <property type="match status" value="1"/>
</dbReference>
<dbReference type="CDD" id="cd03220">
    <property type="entry name" value="ABC_KpsT_Wzt"/>
    <property type="match status" value="1"/>
</dbReference>
<evidence type="ECO:0000256" key="1">
    <source>
        <dbReference type="ARBA" id="ARBA00005417"/>
    </source>
</evidence>
<evidence type="ECO:0000256" key="5">
    <source>
        <dbReference type="ARBA" id="ARBA00022967"/>
    </source>
</evidence>
<dbReference type="GO" id="GO:0005524">
    <property type="term" value="F:ATP binding"/>
    <property type="evidence" value="ECO:0007669"/>
    <property type="project" value="UniProtKB-KW"/>
</dbReference>
<organism evidence="7 8">
    <name type="scientific">Fontibacillus phaseoli</name>
    <dbReference type="NCBI Taxonomy" id="1416533"/>
    <lineage>
        <taxon>Bacteria</taxon>
        <taxon>Bacillati</taxon>
        <taxon>Bacillota</taxon>
        <taxon>Bacilli</taxon>
        <taxon>Bacillales</taxon>
        <taxon>Paenibacillaceae</taxon>
        <taxon>Fontibacillus</taxon>
    </lineage>
</organism>
<comment type="similarity">
    <text evidence="1">Belongs to the ABC transporter superfamily.</text>
</comment>
<dbReference type="EMBL" id="QPJW01000005">
    <property type="protein sequence ID" value="RCX19020.1"/>
    <property type="molecule type" value="Genomic_DNA"/>
</dbReference>
<keyword evidence="4 7" id="KW-0067">ATP-binding</keyword>
<dbReference type="InterPro" id="IPR003439">
    <property type="entry name" value="ABC_transporter-like_ATP-bd"/>
</dbReference>
<dbReference type="SUPFAM" id="SSF52540">
    <property type="entry name" value="P-loop containing nucleoside triphosphate hydrolases"/>
    <property type="match status" value="1"/>
</dbReference>
<dbReference type="PROSITE" id="PS50893">
    <property type="entry name" value="ABC_TRANSPORTER_2"/>
    <property type="match status" value="1"/>
</dbReference>
<dbReference type="InterPro" id="IPR015860">
    <property type="entry name" value="ABC_transpr_TagH-like"/>
</dbReference>
<evidence type="ECO:0000313" key="7">
    <source>
        <dbReference type="EMBL" id="RCX19020.1"/>
    </source>
</evidence>
<evidence type="ECO:0000256" key="4">
    <source>
        <dbReference type="ARBA" id="ARBA00022840"/>
    </source>
</evidence>
<gene>
    <name evidence="7" type="ORF">DFP94_10536</name>
</gene>
<keyword evidence="5" id="KW-1278">Translocase</keyword>
<keyword evidence="3" id="KW-0547">Nucleotide-binding</keyword>
<sequence length="541" mass="60151">MILYNARITPIVEETQVITTSGRMSSISLLITNIGEEVWYAYNKDHPVLIGYHYKNDKGAVIEGMRTKLPYNIAPGESVLVKCNYIVYSKLDSIDMEWDLVREGDSWFKSYGSDSLIIGVDLTKDSSNAEENGVDQNLAIVCKGLSKKFKLYSQNSAKLIELFSAGIVKKHQEFWALKNLSFEVKKGETYGIIGFNGSGKSTLLSILAQTKQHTQGVFKVNGRIAALLELGAGFHPELTGRQNVIYNSYLYSIPSHEIEKKMGAIQEFAAIGDFFDKPVKSYSSGMYVRLAFSLAIHVDPDVLIIDEALAVGDEVFQRKCYSKFEEFKALGKTIILVTHDLNAVRALCDRVGIIYDGSLIFEGSSNEVVNYYQKMSLTANLQVAAHTENESKELRYGNGKAKIIDYELKDQEGVSTTIFKSGEKINIYIKAEVFEQISSPVFGVIIKTINGIEVFGTNTKILGEKIGTVSKGDTIITELQFPNYLNEGTYFLTLGITDQSGNETVTIDRMIDVSFIRVLNDIKSIGLVNMNIEAGIKIDVQ</sequence>
<keyword evidence="2" id="KW-0813">Transport</keyword>
<dbReference type="Pfam" id="PF14524">
    <property type="entry name" value="Wzt_C"/>
    <property type="match status" value="1"/>
</dbReference>
<dbReference type="OrthoDB" id="9778870at2"/>
<accession>A0A369BBV6</accession>